<dbReference type="Pfam" id="PF04796">
    <property type="entry name" value="RepA_C"/>
    <property type="match status" value="1"/>
</dbReference>
<gene>
    <name evidence="2" type="ORF">XAC3562_1930006</name>
</gene>
<evidence type="ECO:0000313" key="3">
    <source>
        <dbReference type="Proteomes" id="UP000052230"/>
    </source>
</evidence>
<dbReference type="Proteomes" id="UP000052230">
    <property type="component" value="Unassembled WGS sequence"/>
</dbReference>
<reference evidence="2 3" key="1">
    <citation type="submission" date="2014-09" db="EMBL/GenBank/DDBJ databases">
        <authorList>
            <person name="Regsiter A."/>
        </authorList>
    </citation>
    <scope>NUCLEOTIDE SEQUENCE [LARGE SCALE GENOMIC DNA]</scope>
</reference>
<feature type="compositionally biased region" description="Basic and acidic residues" evidence="1">
    <location>
        <begin position="81"/>
        <end position="91"/>
    </location>
</feature>
<name>A0A0U5BRN3_XANCI</name>
<feature type="region of interest" description="Disordered" evidence="1">
    <location>
        <begin position="64"/>
        <end position="117"/>
    </location>
</feature>
<proteinExistence type="predicted"/>
<accession>A0A0U5BRN3</accession>
<dbReference type="AlphaFoldDB" id="A0A0U5BRN3"/>
<organism evidence="2 3">
    <name type="scientific">Xanthomonas citri pv. citri</name>
    <dbReference type="NCBI Taxonomy" id="611301"/>
    <lineage>
        <taxon>Bacteria</taxon>
        <taxon>Pseudomonadati</taxon>
        <taxon>Pseudomonadota</taxon>
        <taxon>Gammaproteobacteria</taxon>
        <taxon>Lysobacterales</taxon>
        <taxon>Lysobacteraceae</taxon>
        <taxon>Xanthomonas</taxon>
    </lineage>
</organism>
<evidence type="ECO:0000256" key="1">
    <source>
        <dbReference type="SAM" id="MobiDB-lite"/>
    </source>
</evidence>
<protein>
    <submittedName>
        <fullName evidence="2">Putative replication protein A</fullName>
    </submittedName>
</protein>
<sequence>MKKISELTAQPTSAEMLQWRDGYRHHLESKGIPPESAADLAAKVSYRADLYPTDLAATRPLFQVEPPTAPGEQATDAKVPPLKDSRPDKAKPTKAAKLKRVEPAALERKPKTTPATAREERLIKTAAEIAGERPDDDDRAYMHSIMCQVGLPRSKVDGTSFERHSGGAALLVEAGKLWDGKQFVQQPIPYGAMPRLMLAWMNTYAVRFNSPEIPVGDSASEFLRMLGQKNITGGERGTFTNFRKQVQALSACRMTLGFNANGRAHTYEGKPIKHFEAWINLEEKQRALWPGSVTFSQDYYLTLKDHAVPLDLRAFMELKGSALDLDVYAWLAQRLHRIEGRPVVLYWTDLRDQFGQEYQGKEADKDFKKKFLPSLRRVLAVYPDAKVKQVTGGIMLMASPPPIPYKGS</sequence>
<dbReference type="InterPro" id="IPR006881">
    <property type="entry name" value="RepA_C"/>
</dbReference>
<evidence type="ECO:0000313" key="2">
    <source>
        <dbReference type="EMBL" id="CEG15376.1"/>
    </source>
</evidence>
<keyword evidence="3" id="KW-1185">Reference proteome</keyword>
<comment type="caution">
    <text evidence="2">The sequence shown here is derived from an EMBL/GenBank/DDBJ whole genome shotgun (WGS) entry which is preliminary data.</text>
</comment>
<feature type="compositionally biased region" description="Basic and acidic residues" evidence="1">
    <location>
        <begin position="99"/>
        <end position="110"/>
    </location>
</feature>
<dbReference type="EMBL" id="CCXZ01000105">
    <property type="protein sequence ID" value="CEG15376.1"/>
    <property type="molecule type" value="Genomic_DNA"/>
</dbReference>